<dbReference type="EMBL" id="JBHSAX010000023">
    <property type="protein sequence ID" value="MFC3965921.1"/>
    <property type="molecule type" value="Genomic_DNA"/>
</dbReference>
<name>A0ABV8E0U2_9NOCA</name>
<dbReference type="RefSeq" id="WP_378616196.1">
    <property type="nucleotide sequence ID" value="NZ_JBHSAX010000023.1"/>
</dbReference>
<organism evidence="1 2">
    <name type="scientific">Nocardia jiangsuensis</name>
    <dbReference type="NCBI Taxonomy" id="1691563"/>
    <lineage>
        <taxon>Bacteria</taxon>
        <taxon>Bacillati</taxon>
        <taxon>Actinomycetota</taxon>
        <taxon>Actinomycetes</taxon>
        <taxon>Mycobacteriales</taxon>
        <taxon>Nocardiaceae</taxon>
        <taxon>Nocardia</taxon>
    </lineage>
</organism>
<protein>
    <submittedName>
        <fullName evidence="1">YfbM family protein</fullName>
    </submittedName>
</protein>
<proteinExistence type="predicted"/>
<dbReference type="InterPro" id="IPR015068">
    <property type="entry name" value="DUF1877"/>
</dbReference>
<dbReference type="Proteomes" id="UP001595696">
    <property type="component" value="Unassembled WGS sequence"/>
</dbReference>
<keyword evidence="2" id="KW-1185">Reference proteome</keyword>
<gene>
    <name evidence="1" type="ORF">ACFO0B_28355</name>
</gene>
<sequence>MGIVMSFVRVRPEQVEELGFAGADEVGELVFAAENPGPSGYLDKAWSGLDHLLRAADSGVELTDAGNSLADEDYSIWPAELVRATDERLRALPFDALAAHYDPAVLDREGIYPNIWLRDGGAEGLHYLNHYYGGLREFFRHAAKYRSAVVAHLG</sequence>
<dbReference type="SUPFAM" id="SSF111069">
    <property type="entry name" value="Hypothetical protein yfbM"/>
    <property type="match status" value="1"/>
</dbReference>
<dbReference type="Gene3D" id="3.40.1760.10">
    <property type="entry name" value="YfbM-like super family"/>
    <property type="match status" value="1"/>
</dbReference>
<comment type="caution">
    <text evidence="1">The sequence shown here is derived from an EMBL/GenBank/DDBJ whole genome shotgun (WGS) entry which is preliminary data.</text>
</comment>
<evidence type="ECO:0000313" key="2">
    <source>
        <dbReference type="Proteomes" id="UP001595696"/>
    </source>
</evidence>
<reference evidence="2" key="1">
    <citation type="journal article" date="2019" name="Int. J. Syst. Evol. Microbiol.">
        <title>The Global Catalogue of Microorganisms (GCM) 10K type strain sequencing project: providing services to taxonomists for standard genome sequencing and annotation.</title>
        <authorList>
            <consortium name="The Broad Institute Genomics Platform"/>
            <consortium name="The Broad Institute Genome Sequencing Center for Infectious Disease"/>
            <person name="Wu L."/>
            <person name="Ma J."/>
        </authorList>
    </citation>
    <scope>NUCLEOTIDE SEQUENCE [LARGE SCALE GENOMIC DNA]</scope>
    <source>
        <strain evidence="2">CGMCC 4.7330</strain>
    </source>
</reference>
<evidence type="ECO:0000313" key="1">
    <source>
        <dbReference type="EMBL" id="MFC3965921.1"/>
    </source>
</evidence>
<accession>A0ABV8E0U2</accession>
<dbReference type="Pfam" id="PF08974">
    <property type="entry name" value="DUF1877"/>
    <property type="match status" value="1"/>
</dbReference>
<dbReference type="InterPro" id="IPR035944">
    <property type="entry name" value="YfbM-like_sf"/>
</dbReference>